<comment type="pathway">
    <text evidence="1 9">Amino-acid biosynthesis; L-phenylalanine biosynthesis; phenylpyruvate from prephenate: step 1/1.</text>
</comment>
<evidence type="ECO:0000313" key="12">
    <source>
        <dbReference type="EMBL" id="MDT0348395.1"/>
    </source>
</evidence>
<keyword evidence="6 9" id="KW-0584">Phenylalanine biosynthesis</keyword>
<evidence type="ECO:0000256" key="1">
    <source>
        <dbReference type="ARBA" id="ARBA00004741"/>
    </source>
</evidence>
<evidence type="ECO:0000256" key="5">
    <source>
        <dbReference type="ARBA" id="ARBA00023141"/>
    </source>
</evidence>
<evidence type="ECO:0000313" key="13">
    <source>
        <dbReference type="Proteomes" id="UP001183202"/>
    </source>
</evidence>
<reference evidence="13" key="1">
    <citation type="submission" date="2023-07" db="EMBL/GenBank/DDBJ databases">
        <title>30 novel species of actinomycetes from the DSMZ collection.</title>
        <authorList>
            <person name="Nouioui I."/>
        </authorList>
    </citation>
    <scope>NUCLEOTIDE SEQUENCE [LARGE SCALE GENOMIC DNA]</scope>
    <source>
        <strain evidence="13">DSM 45834</strain>
    </source>
</reference>
<keyword evidence="13" id="KW-1185">Reference proteome</keyword>
<dbReference type="EC" id="4.2.1.51" evidence="2 9"/>
<dbReference type="NCBIfam" id="NF008865">
    <property type="entry name" value="PRK11898.1"/>
    <property type="match status" value="1"/>
</dbReference>
<dbReference type="Pfam" id="PF00800">
    <property type="entry name" value="PDT"/>
    <property type="match status" value="1"/>
</dbReference>
<evidence type="ECO:0000256" key="3">
    <source>
        <dbReference type="ARBA" id="ARBA00021872"/>
    </source>
</evidence>
<dbReference type="InterPro" id="IPR001086">
    <property type="entry name" value="Preph_deHydtase"/>
</dbReference>
<keyword evidence="4 9" id="KW-0028">Amino-acid biosynthesis</keyword>
<dbReference type="PROSITE" id="PS51171">
    <property type="entry name" value="PREPHENATE_DEHYDR_3"/>
    <property type="match status" value="1"/>
</dbReference>
<keyword evidence="7 9" id="KW-0456">Lyase</keyword>
<proteinExistence type="predicted"/>
<dbReference type="GO" id="GO:0004664">
    <property type="term" value="F:prephenate dehydratase activity"/>
    <property type="evidence" value="ECO:0007669"/>
    <property type="project" value="UniProtKB-EC"/>
</dbReference>
<dbReference type="PROSITE" id="PS00858">
    <property type="entry name" value="PREPHENATE_DEHYDR_2"/>
    <property type="match status" value="1"/>
</dbReference>
<dbReference type="PIRSF" id="PIRSF001500">
    <property type="entry name" value="Chor_mut_pdt_Ppr"/>
    <property type="match status" value="1"/>
</dbReference>
<dbReference type="EMBL" id="JAVREJ010000001">
    <property type="protein sequence ID" value="MDT0348395.1"/>
    <property type="molecule type" value="Genomic_DNA"/>
</dbReference>
<dbReference type="SUPFAM" id="SSF55021">
    <property type="entry name" value="ACT-like"/>
    <property type="match status" value="1"/>
</dbReference>
<evidence type="ECO:0000256" key="8">
    <source>
        <dbReference type="ARBA" id="ARBA00047848"/>
    </source>
</evidence>
<dbReference type="PROSITE" id="PS51671">
    <property type="entry name" value="ACT"/>
    <property type="match status" value="1"/>
</dbReference>
<comment type="caution">
    <text evidence="12">The sequence shown here is derived from an EMBL/GenBank/DDBJ whole genome shotgun (WGS) entry which is preliminary data.</text>
</comment>
<dbReference type="PANTHER" id="PTHR21022:SF19">
    <property type="entry name" value="PREPHENATE DEHYDRATASE-RELATED"/>
    <property type="match status" value="1"/>
</dbReference>
<sequence>MPRLAFLGPHATFTEQALLTLPEAEGAELVPCAGNPAVLAAIRDGRADAGCVPIENSVEGAVPPVLDGLLDDPPLMIVKEALLAVRFAVMVRPGTTAEQIRTVASHNHGIAQTRNWIARNLPHAEVLVSTSTSEAAAQVARGEIDAAVCAPLAADQFGLEIIADDVADNAGAVTRFVLVAPPGPPPAPTGHDRTTLAATTQNRPGSLLGLLTELAVRGIDLTRIESRPIKDRHAEYWFHLDCTGHIAEPAMGEAMAALHRRCDRVRFLGSYPRAGGRNGAASGVGAPAVPEHGTDSEAFAASERWLAGLRSGGSV</sequence>
<dbReference type="RefSeq" id="WP_311554285.1">
    <property type="nucleotide sequence ID" value="NZ_JAVREJ010000001.1"/>
</dbReference>
<feature type="domain" description="Prephenate dehydratase" evidence="10">
    <location>
        <begin position="3"/>
        <end position="181"/>
    </location>
</feature>
<comment type="catalytic activity">
    <reaction evidence="8 9">
        <text>prephenate + H(+) = 3-phenylpyruvate + CO2 + H2O</text>
        <dbReference type="Rhea" id="RHEA:21648"/>
        <dbReference type="ChEBI" id="CHEBI:15377"/>
        <dbReference type="ChEBI" id="CHEBI:15378"/>
        <dbReference type="ChEBI" id="CHEBI:16526"/>
        <dbReference type="ChEBI" id="CHEBI:18005"/>
        <dbReference type="ChEBI" id="CHEBI:29934"/>
        <dbReference type="EC" id="4.2.1.51"/>
    </reaction>
</comment>
<dbReference type="CDD" id="cd04905">
    <property type="entry name" value="ACT_CM-PDT"/>
    <property type="match status" value="1"/>
</dbReference>
<dbReference type="CDD" id="cd13632">
    <property type="entry name" value="PBP2_Aa-PDT_like"/>
    <property type="match status" value="1"/>
</dbReference>
<evidence type="ECO:0000259" key="10">
    <source>
        <dbReference type="PROSITE" id="PS51171"/>
    </source>
</evidence>
<evidence type="ECO:0000256" key="6">
    <source>
        <dbReference type="ARBA" id="ARBA00023222"/>
    </source>
</evidence>
<evidence type="ECO:0000259" key="11">
    <source>
        <dbReference type="PROSITE" id="PS51671"/>
    </source>
</evidence>
<keyword evidence="5 9" id="KW-0057">Aromatic amino acid biosynthesis</keyword>
<gene>
    <name evidence="9 12" type="primary">pheA</name>
    <name evidence="12" type="ORF">RM445_02520</name>
</gene>
<dbReference type="Gene3D" id="3.40.190.10">
    <property type="entry name" value="Periplasmic binding protein-like II"/>
    <property type="match status" value="2"/>
</dbReference>
<evidence type="ECO:0000256" key="2">
    <source>
        <dbReference type="ARBA" id="ARBA00013147"/>
    </source>
</evidence>
<dbReference type="Gene3D" id="3.30.70.260">
    <property type="match status" value="1"/>
</dbReference>
<accession>A0ABU2N3A0</accession>
<dbReference type="InterPro" id="IPR018528">
    <property type="entry name" value="Preph_deHydtase_CS"/>
</dbReference>
<dbReference type="Proteomes" id="UP001183202">
    <property type="component" value="Unassembled WGS sequence"/>
</dbReference>
<protein>
    <recommendedName>
        <fullName evidence="3 9">Prephenate dehydratase</fullName>
        <shortName evidence="9">PDT</shortName>
        <ecNumber evidence="2 9">4.2.1.51</ecNumber>
    </recommendedName>
</protein>
<evidence type="ECO:0000256" key="9">
    <source>
        <dbReference type="RuleBase" id="RU361254"/>
    </source>
</evidence>
<dbReference type="InterPro" id="IPR002912">
    <property type="entry name" value="ACT_dom"/>
</dbReference>
<dbReference type="InterPro" id="IPR045865">
    <property type="entry name" value="ACT-like_dom_sf"/>
</dbReference>
<organism evidence="12 13">
    <name type="scientific">Pseudonocardia charpentierae</name>
    <dbReference type="NCBI Taxonomy" id="3075545"/>
    <lineage>
        <taxon>Bacteria</taxon>
        <taxon>Bacillati</taxon>
        <taxon>Actinomycetota</taxon>
        <taxon>Actinomycetes</taxon>
        <taxon>Pseudonocardiales</taxon>
        <taxon>Pseudonocardiaceae</taxon>
        <taxon>Pseudonocardia</taxon>
    </lineage>
</organism>
<dbReference type="InterPro" id="IPR008242">
    <property type="entry name" value="Chor_mutase/pphenate_deHydtase"/>
</dbReference>
<dbReference type="PANTHER" id="PTHR21022">
    <property type="entry name" value="PREPHENATE DEHYDRATASE P PROTEIN"/>
    <property type="match status" value="1"/>
</dbReference>
<dbReference type="SUPFAM" id="SSF53850">
    <property type="entry name" value="Periplasmic binding protein-like II"/>
    <property type="match status" value="1"/>
</dbReference>
<evidence type="ECO:0000256" key="4">
    <source>
        <dbReference type="ARBA" id="ARBA00022605"/>
    </source>
</evidence>
<feature type="domain" description="ACT" evidence="11">
    <location>
        <begin position="195"/>
        <end position="272"/>
    </location>
</feature>
<dbReference type="PROSITE" id="PS00857">
    <property type="entry name" value="PREPHENATE_DEHYDR_1"/>
    <property type="match status" value="1"/>
</dbReference>
<name>A0ABU2N3A0_9PSEU</name>
<evidence type="ECO:0000256" key="7">
    <source>
        <dbReference type="ARBA" id="ARBA00023239"/>
    </source>
</evidence>